<dbReference type="Proteomes" id="UP000346198">
    <property type="component" value="Unassembled WGS sequence"/>
</dbReference>
<feature type="region of interest" description="Disordered" evidence="1">
    <location>
        <begin position="132"/>
        <end position="168"/>
    </location>
</feature>
<evidence type="ECO:0008006" key="5">
    <source>
        <dbReference type="Google" id="ProtNLM"/>
    </source>
</evidence>
<organism evidence="3 4">
    <name type="scientific">Pontiella sulfatireligans</name>
    <dbReference type="NCBI Taxonomy" id="2750658"/>
    <lineage>
        <taxon>Bacteria</taxon>
        <taxon>Pseudomonadati</taxon>
        <taxon>Kiritimatiellota</taxon>
        <taxon>Kiritimatiellia</taxon>
        <taxon>Kiritimatiellales</taxon>
        <taxon>Pontiellaceae</taxon>
        <taxon>Pontiella</taxon>
    </lineage>
</organism>
<name>A0A6C2UNR9_9BACT</name>
<sequence>MKRTVAILTLVLGVSAVFAGDSVKEYYEQQKAEIAPTFQPPELGSEVSVKLANGQPRTGILMKLGATDMTLLTDTGSVAYKRTALHETSRAVFFAEDFAHAEAVVKTREFKQQLNMENMAEEQANLHEASLAVSAKVEKSSESESENEDKKSKNSGEINTTTTTTKTRTEVQRLKATITNATTHPDTYTVEWFFLGKAVKTDDKADESPTTIHSTDSKKVTVEARKRTFVDIASDPFVIQKIETNRSSGYSGDARIKESGVENEGWIVRLKYGSEILDQKASSSIFASDEWTSKLR</sequence>
<evidence type="ECO:0000313" key="3">
    <source>
        <dbReference type="EMBL" id="VGO20964.1"/>
    </source>
</evidence>
<protein>
    <recommendedName>
        <fullName evidence="5">DUF4412 domain-containing protein</fullName>
    </recommendedName>
</protein>
<feature type="compositionally biased region" description="Basic and acidic residues" evidence="1">
    <location>
        <begin position="136"/>
        <end position="154"/>
    </location>
</feature>
<keyword evidence="2" id="KW-0732">Signal</keyword>
<dbReference type="AlphaFoldDB" id="A0A6C2UNR9"/>
<proteinExistence type="predicted"/>
<feature type="chain" id="PRO_5025680537" description="DUF4412 domain-containing protein" evidence="2">
    <location>
        <begin position="20"/>
        <end position="296"/>
    </location>
</feature>
<dbReference type="EMBL" id="CAAHFH010000002">
    <property type="protein sequence ID" value="VGO20964.1"/>
    <property type="molecule type" value="Genomic_DNA"/>
</dbReference>
<feature type="signal peptide" evidence="2">
    <location>
        <begin position="1"/>
        <end position="19"/>
    </location>
</feature>
<evidence type="ECO:0000256" key="1">
    <source>
        <dbReference type="SAM" id="MobiDB-lite"/>
    </source>
</evidence>
<keyword evidence="4" id="KW-1185">Reference proteome</keyword>
<evidence type="ECO:0000313" key="4">
    <source>
        <dbReference type="Proteomes" id="UP000346198"/>
    </source>
</evidence>
<reference evidence="3 4" key="1">
    <citation type="submission" date="2019-04" db="EMBL/GenBank/DDBJ databases">
        <authorList>
            <person name="Van Vliet M D."/>
        </authorList>
    </citation>
    <scope>NUCLEOTIDE SEQUENCE [LARGE SCALE GENOMIC DNA]</scope>
    <source>
        <strain evidence="3 4">F21</strain>
    </source>
</reference>
<evidence type="ECO:0000256" key="2">
    <source>
        <dbReference type="SAM" id="SignalP"/>
    </source>
</evidence>
<gene>
    <name evidence="3" type="ORF">SCARR_03031</name>
</gene>
<dbReference type="RefSeq" id="WP_136062460.1">
    <property type="nucleotide sequence ID" value="NZ_CAAHFH010000002.1"/>
</dbReference>
<accession>A0A6C2UNR9</accession>